<evidence type="ECO:0008006" key="3">
    <source>
        <dbReference type="Google" id="ProtNLM"/>
    </source>
</evidence>
<organism evidence="1 2">
    <name type="scientific">Fibrella forsythiae</name>
    <dbReference type="NCBI Taxonomy" id="2817061"/>
    <lineage>
        <taxon>Bacteria</taxon>
        <taxon>Pseudomonadati</taxon>
        <taxon>Bacteroidota</taxon>
        <taxon>Cytophagia</taxon>
        <taxon>Cytophagales</taxon>
        <taxon>Spirosomataceae</taxon>
        <taxon>Fibrella</taxon>
    </lineage>
</organism>
<name>A0ABS3JBX5_9BACT</name>
<dbReference type="RefSeq" id="WP_207327409.1">
    <property type="nucleotide sequence ID" value="NZ_JAFMYW010000001.1"/>
</dbReference>
<reference evidence="1 2" key="1">
    <citation type="submission" date="2021-03" db="EMBL/GenBank/DDBJ databases">
        <title>Fibrella sp. HMF5405 genome sequencing and assembly.</title>
        <authorList>
            <person name="Kang H."/>
            <person name="Kim H."/>
            <person name="Bae S."/>
            <person name="Joh K."/>
        </authorList>
    </citation>
    <scope>NUCLEOTIDE SEQUENCE [LARGE SCALE GENOMIC DNA]</scope>
    <source>
        <strain evidence="1 2">HMF5405</strain>
    </source>
</reference>
<proteinExistence type="predicted"/>
<gene>
    <name evidence="1" type="ORF">J2I46_02845</name>
</gene>
<comment type="caution">
    <text evidence="1">The sequence shown here is derived from an EMBL/GenBank/DDBJ whole genome shotgun (WGS) entry which is preliminary data.</text>
</comment>
<dbReference type="EMBL" id="JAFMYW010000001">
    <property type="protein sequence ID" value="MBO0947501.1"/>
    <property type="molecule type" value="Genomic_DNA"/>
</dbReference>
<protein>
    <recommendedName>
        <fullName evidence="3">DUF4469 domain-containing protein</fullName>
    </recommendedName>
</protein>
<evidence type="ECO:0000313" key="2">
    <source>
        <dbReference type="Proteomes" id="UP000664628"/>
    </source>
</evidence>
<sequence>MEVLLRLMYCATPDLTQATQLGSDKPIDAETAFGDEVDYQQGAHLELAFTTDPQASGTYVLVAPPYLQRTLHPTVPDKKQVIMHLYVTRLEQWPLFDSQPLVWIRKLRATS</sequence>
<evidence type="ECO:0000313" key="1">
    <source>
        <dbReference type="EMBL" id="MBO0947501.1"/>
    </source>
</evidence>
<dbReference type="Proteomes" id="UP000664628">
    <property type="component" value="Unassembled WGS sequence"/>
</dbReference>
<accession>A0ABS3JBX5</accession>
<keyword evidence="2" id="KW-1185">Reference proteome</keyword>